<dbReference type="EMBL" id="CAMXCT030001469">
    <property type="protein sequence ID" value="CAL4777705.1"/>
    <property type="molecule type" value="Genomic_DNA"/>
</dbReference>
<dbReference type="InterPro" id="IPR016142">
    <property type="entry name" value="Citrate_synth-like_lrg_a-sub"/>
</dbReference>
<dbReference type="Pfam" id="PF00285">
    <property type="entry name" value="Citrate_synt"/>
    <property type="match status" value="1"/>
</dbReference>
<dbReference type="GO" id="GO:0046912">
    <property type="term" value="F:acyltransferase activity, acyl groups converted into alkyl on transfer"/>
    <property type="evidence" value="ECO:0007669"/>
    <property type="project" value="InterPro"/>
</dbReference>
<reference evidence="7 8" key="2">
    <citation type="submission" date="2024-05" db="EMBL/GenBank/DDBJ databases">
        <authorList>
            <person name="Chen Y."/>
            <person name="Shah S."/>
            <person name="Dougan E. K."/>
            <person name="Thang M."/>
            <person name="Chan C."/>
        </authorList>
    </citation>
    <scope>NUCLEOTIDE SEQUENCE [LARGE SCALE GENOMIC DNA]</scope>
</reference>
<dbReference type="Gene3D" id="1.10.230.10">
    <property type="entry name" value="Cytochrome P450-Terp, domain 2"/>
    <property type="match status" value="1"/>
</dbReference>
<dbReference type="PANTHER" id="PTHR11739">
    <property type="entry name" value="CITRATE SYNTHASE"/>
    <property type="match status" value="1"/>
</dbReference>
<protein>
    <recommendedName>
        <fullName evidence="3">Citrate synthase</fullName>
    </recommendedName>
</protein>
<dbReference type="Gene3D" id="1.10.580.10">
    <property type="entry name" value="Citrate Synthase, domain 1"/>
    <property type="match status" value="1"/>
</dbReference>
<dbReference type="Proteomes" id="UP001152797">
    <property type="component" value="Unassembled WGS sequence"/>
</dbReference>
<keyword evidence="4" id="KW-0175">Coiled coil</keyword>
<dbReference type="InterPro" id="IPR016143">
    <property type="entry name" value="Citrate_synth-like_sm_a-sub"/>
</dbReference>
<dbReference type="EMBL" id="CAMXCT010001469">
    <property type="protein sequence ID" value="CAI3990393.1"/>
    <property type="molecule type" value="Genomic_DNA"/>
</dbReference>
<evidence type="ECO:0000256" key="2">
    <source>
        <dbReference type="ARBA" id="ARBA00022679"/>
    </source>
</evidence>
<comment type="similarity">
    <text evidence="1 3">Belongs to the citrate synthase family.</text>
</comment>
<dbReference type="NCBIfam" id="NF007128">
    <property type="entry name" value="PRK09569.1"/>
    <property type="match status" value="1"/>
</dbReference>
<feature type="region of interest" description="Disordered" evidence="5">
    <location>
        <begin position="734"/>
        <end position="857"/>
    </location>
</feature>
<keyword evidence="2 3" id="KW-0808">Transferase</keyword>
<feature type="region of interest" description="Disordered" evidence="5">
    <location>
        <begin position="870"/>
        <end position="889"/>
    </location>
</feature>
<reference evidence="6" key="1">
    <citation type="submission" date="2022-10" db="EMBL/GenBank/DDBJ databases">
        <authorList>
            <person name="Chen Y."/>
            <person name="Dougan E. K."/>
            <person name="Chan C."/>
            <person name="Rhodes N."/>
            <person name="Thang M."/>
        </authorList>
    </citation>
    <scope>NUCLEOTIDE SEQUENCE</scope>
</reference>
<dbReference type="PANTHER" id="PTHR11739:SF8">
    <property type="entry name" value="CITRATE SYNTHASE, MITOCHONDRIAL"/>
    <property type="match status" value="1"/>
</dbReference>
<proteinExistence type="inferred from homology"/>
<dbReference type="InterPro" id="IPR036969">
    <property type="entry name" value="Citrate_synthase_sf"/>
</dbReference>
<feature type="compositionally biased region" description="Low complexity" evidence="5">
    <location>
        <begin position="176"/>
        <end position="202"/>
    </location>
</feature>
<evidence type="ECO:0000256" key="5">
    <source>
        <dbReference type="SAM" id="MobiDB-lite"/>
    </source>
</evidence>
<dbReference type="InterPro" id="IPR019810">
    <property type="entry name" value="Citrate_synthase_AS"/>
</dbReference>
<keyword evidence="8" id="KW-1185">Reference proteome</keyword>
<feature type="compositionally biased region" description="Basic and acidic residues" evidence="5">
    <location>
        <begin position="832"/>
        <end position="842"/>
    </location>
</feature>
<dbReference type="InterPro" id="IPR002020">
    <property type="entry name" value="Citrate_synthase"/>
</dbReference>
<feature type="compositionally biased region" description="Polar residues" evidence="5">
    <location>
        <begin position="270"/>
        <end position="279"/>
    </location>
</feature>
<sequence>MTADEELPGQHSTVGLVQCRPNMFLWSGLVAEIQVKHEIDPTVQQRVMRFKRGAFVAQRKYCLQRRLCRLDRHSLRVTTPSTPLSAERFFGRWEETWKDLECRMMQIHWRWQAKLLLARVQVVPARNPPLDIFELNWLWPTKAKEMVALPDESPGHDRPEATPRPLETSSGPAGTQGAADAAEEQPAQENSAAKAAGSSESAPQAESPGVASGTEPLRKKVKSTKEPKATPRKGKEEVKEPTESSRAPHSSRPPHRRRSAPTRTPRATSEPPQTAQSRGALSDGAVARTPRSLGDPRLPKLLTDIESHFRRVERKLPLDASGWLRETAQLELFEEAMAASFLRVSKASFRFRGNQPPGTHERNIIHSQTNDLQLSRPHDITDSYLLKMTLEPWSRLTSIVCSRTFGLAKHREIMTDGGGYYVWAHVTRFLQCLDLPVTSAFAPDLSQKCVLAYALLCITCRSFSGSCSNMSLHQKRQPLMPVPMLAQPVLPNLWTEAPMGDFQATEAGEASPSATEGVDLETALLHLRHCEREHAYLQQMLGYDDVIFREERLAEIKQVEEEIDYEQRRVRHMETEHRKRERNLARVAARAISMSVNDGDGNLRAMRHAEQFESESAVWQVKNESMQKQALQLNIYLKQDMEKLEQLNSKLAALREKLETDEAKQWIEEQRLREEERWNEEQALGAEVRALQDRRTFEEQACKRSHIAQLKQLADLRKKQTVLEPRLAQLESTEKQLRRQLKQRRRKRRDSRGSEDGTDAAHAASTDGPKADGTLPGQPEATETEDESSATATVRTVAESLAQHAFQQQQPQQTQQQPPEGAETAHTGTAADETKKAEKAESTEAAQDEQGATTNKAQVAQTLAQYVLPDQADSTSMAPPPKEQGGNVKDSAKISAVVVEEIGPEQPARADQESRMVGAAVRGSIGRLKTFVPGLQGIFPRHQTMERVKRIAGHVVCGGIAPEQCSAAIPVMEAMKTKIATLAGEKAAFKSFMLKYHGERKIQDVTVEMAINGARAVKSMVTETSDLDANLGIAYRHLSLYDVNNHLPKAPGGNVALPEGAFWLLVTGEEPSPEEVKGLTEELHKRSTVPANVMQTIDTLPLDTHPMTQLSVAMLALQKDSKFCGKYQEGMKKDEYWVYALDDALDIIAKIPTIAAKIYRRTFQDGVVPEYDKSLDWAANFAQMLGVNQDEGFKEAVRLYLMLHADHEGGNVSAHATHLVGSALSDPYYAWAAGLCGLAGPLHGLANQECLSWLLDVQKQLGDQRPTKELLTEFAEKTLKEGKVIPGFGHAVLRNTDPRYMLEREFALTHCTHDPLFQLVDACYHAIPPVLLKQGKVKNPYPNVDAHSGQLMYFYNLKEQNFYTVMFAVSRTLGVMAQYIWSRAIGLPIERPKSVPLDELAKLAKKHRWQREKGKVSDQQ</sequence>
<dbReference type="GO" id="GO:0006099">
    <property type="term" value="P:tricarboxylic acid cycle"/>
    <property type="evidence" value="ECO:0007669"/>
    <property type="project" value="TreeGrafter"/>
</dbReference>
<feature type="region of interest" description="Disordered" evidence="5">
    <location>
        <begin position="149"/>
        <end position="299"/>
    </location>
</feature>
<comment type="caution">
    <text evidence="6">The sequence shown here is derived from an EMBL/GenBank/DDBJ whole genome shotgun (WGS) entry which is preliminary data.</text>
</comment>
<name>A0A9P1FVU1_9DINO</name>
<dbReference type="PROSITE" id="PS00480">
    <property type="entry name" value="CITRATE_SYNTHASE"/>
    <property type="match status" value="1"/>
</dbReference>
<organism evidence="6">
    <name type="scientific">Cladocopium goreaui</name>
    <dbReference type="NCBI Taxonomy" id="2562237"/>
    <lineage>
        <taxon>Eukaryota</taxon>
        <taxon>Sar</taxon>
        <taxon>Alveolata</taxon>
        <taxon>Dinophyceae</taxon>
        <taxon>Suessiales</taxon>
        <taxon>Symbiodiniaceae</taxon>
        <taxon>Cladocopium</taxon>
    </lineage>
</organism>
<gene>
    <name evidence="6" type="ORF">C1SCF055_LOCUS17387</name>
</gene>
<dbReference type="OrthoDB" id="8017587at2759"/>
<accession>A0A9P1FVU1</accession>
<dbReference type="PRINTS" id="PR00143">
    <property type="entry name" value="CITRTSNTHASE"/>
</dbReference>
<feature type="coiled-coil region" evidence="4">
    <location>
        <begin position="637"/>
        <end position="664"/>
    </location>
</feature>
<feature type="compositionally biased region" description="Basic residues" evidence="5">
    <location>
        <begin position="738"/>
        <end position="750"/>
    </location>
</feature>
<evidence type="ECO:0000256" key="4">
    <source>
        <dbReference type="SAM" id="Coils"/>
    </source>
</evidence>
<dbReference type="GO" id="GO:0005759">
    <property type="term" value="C:mitochondrial matrix"/>
    <property type="evidence" value="ECO:0007669"/>
    <property type="project" value="TreeGrafter"/>
</dbReference>
<feature type="compositionally biased region" description="Basic and acidic residues" evidence="5">
    <location>
        <begin position="223"/>
        <end position="243"/>
    </location>
</feature>
<evidence type="ECO:0000313" key="6">
    <source>
        <dbReference type="EMBL" id="CAI3990393.1"/>
    </source>
</evidence>
<feature type="compositionally biased region" description="Low complexity" evidence="5">
    <location>
        <begin position="807"/>
        <end position="831"/>
    </location>
</feature>
<evidence type="ECO:0000256" key="1">
    <source>
        <dbReference type="ARBA" id="ARBA00010566"/>
    </source>
</evidence>
<evidence type="ECO:0000256" key="3">
    <source>
        <dbReference type="RuleBase" id="RU000441"/>
    </source>
</evidence>
<dbReference type="EMBL" id="CAMXCT020001469">
    <property type="protein sequence ID" value="CAL1143768.1"/>
    <property type="molecule type" value="Genomic_DNA"/>
</dbReference>
<evidence type="ECO:0000313" key="7">
    <source>
        <dbReference type="EMBL" id="CAL4777705.1"/>
    </source>
</evidence>
<evidence type="ECO:0000313" key="8">
    <source>
        <dbReference type="Proteomes" id="UP001152797"/>
    </source>
</evidence>
<dbReference type="GO" id="GO:0005975">
    <property type="term" value="P:carbohydrate metabolic process"/>
    <property type="evidence" value="ECO:0007669"/>
    <property type="project" value="TreeGrafter"/>
</dbReference>
<feature type="coiled-coil region" evidence="4">
    <location>
        <begin position="549"/>
        <end position="576"/>
    </location>
</feature>
<dbReference type="SUPFAM" id="SSF48256">
    <property type="entry name" value="Citrate synthase"/>
    <property type="match status" value="1"/>
</dbReference>